<proteinExistence type="inferred from homology"/>
<dbReference type="PANTHER" id="PTHR47505">
    <property type="entry name" value="DNA UTILIZATION PROTEIN YHGH"/>
    <property type="match status" value="1"/>
</dbReference>
<protein>
    <submittedName>
        <fullName evidence="4">ComF family protein</fullName>
    </submittedName>
</protein>
<dbReference type="InterPro" id="IPR000836">
    <property type="entry name" value="PRTase_dom"/>
</dbReference>
<feature type="domain" description="Double zinc ribbon" evidence="3">
    <location>
        <begin position="37"/>
        <end position="95"/>
    </location>
</feature>
<dbReference type="SUPFAM" id="SSF53271">
    <property type="entry name" value="PRTase-like"/>
    <property type="match status" value="1"/>
</dbReference>
<evidence type="ECO:0000259" key="3">
    <source>
        <dbReference type="Pfam" id="PF18912"/>
    </source>
</evidence>
<gene>
    <name evidence="4" type="ORF">G5B40_10600</name>
</gene>
<feature type="domain" description="Phosphoribosyltransferase" evidence="2">
    <location>
        <begin position="212"/>
        <end position="270"/>
    </location>
</feature>
<reference evidence="4 5" key="1">
    <citation type="submission" date="2020-02" db="EMBL/GenBank/DDBJ databases">
        <title>complete genome sequence of Rhodobacteraceae bacterium.</title>
        <authorList>
            <person name="Park J."/>
            <person name="Kim Y.-S."/>
            <person name="Kim K.-H."/>
        </authorList>
    </citation>
    <scope>NUCLEOTIDE SEQUENCE [LARGE SCALE GENOMIC DNA]</scope>
    <source>
        <strain evidence="4 5">RR4-56</strain>
    </source>
</reference>
<name>A0A7L5BUD2_9RHOB</name>
<dbReference type="CDD" id="cd06223">
    <property type="entry name" value="PRTases_typeI"/>
    <property type="match status" value="1"/>
</dbReference>
<dbReference type="InterPro" id="IPR044005">
    <property type="entry name" value="DZR_2"/>
</dbReference>
<dbReference type="AlphaFoldDB" id="A0A7L5BUD2"/>
<keyword evidence="5" id="KW-1185">Reference proteome</keyword>
<organism evidence="4 5">
    <name type="scientific">Pikeienuella piscinae</name>
    <dbReference type="NCBI Taxonomy" id="2748098"/>
    <lineage>
        <taxon>Bacteria</taxon>
        <taxon>Pseudomonadati</taxon>
        <taxon>Pseudomonadota</taxon>
        <taxon>Alphaproteobacteria</taxon>
        <taxon>Rhodobacterales</taxon>
        <taxon>Paracoccaceae</taxon>
        <taxon>Pikeienuella</taxon>
    </lineage>
</organism>
<comment type="similarity">
    <text evidence="1">Belongs to the ComF/GntX family.</text>
</comment>
<sequence length="278" mass="28954">MVEKLHIDASGYDRRYSSPARRRKAPGWLRRAAGFVVGLVYPVACPACRSSIAEEGGVCAACWRETAFIAPPACGGCGAPLAAGLGEDAVCDSCAHAPPAWSRGVAAVVYGGAGRKLALGLKHADRLEVASLAAGWMLGAQAGAGAALAASADLIAPAPLHWRRMVKRRYNQSGELAREVARGAGRGSALALDLLVRTRPTGSQDGKSRAERMENVAGAFALSRRWRGRVAGRRVLLIDDVLTTGATLSGCAEICRAAGAADVNALVFARVARDDWPA</sequence>
<dbReference type="KEGG" id="hdh:G5B40_10600"/>
<dbReference type="Pfam" id="PF18912">
    <property type="entry name" value="DZR_2"/>
    <property type="match status" value="1"/>
</dbReference>
<evidence type="ECO:0000313" key="4">
    <source>
        <dbReference type="EMBL" id="QIE55860.1"/>
    </source>
</evidence>
<dbReference type="Gene3D" id="3.40.50.2020">
    <property type="match status" value="1"/>
</dbReference>
<dbReference type="EMBL" id="CP049056">
    <property type="protein sequence ID" value="QIE55860.1"/>
    <property type="molecule type" value="Genomic_DNA"/>
</dbReference>
<dbReference type="Proteomes" id="UP000503336">
    <property type="component" value="Chromosome"/>
</dbReference>
<dbReference type="Pfam" id="PF00156">
    <property type="entry name" value="Pribosyltran"/>
    <property type="match status" value="1"/>
</dbReference>
<evidence type="ECO:0000256" key="1">
    <source>
        <dbReference type="ARBA" id="ARBA00008007"/>
    </source>
</evidence>
<evidence type="ECO:0000259" key="2">
    <source>
        <dbReference type="Pfam" id="PF00156"/>
    </source>
</evidence>
<dbReference type="PANTHER" id="PTHR47505:SF1">
    <property type="entry name" value="DNA UTILIZATION PROTEIN YHGH"/>
    <property type="match status" value="1"/>
</dbReference>
<accession>A0A7L5BUD2</accession>
<dbReference type="InterPro" id="IPR051910">
    <property type="entry name" value="ComF/GntX_DNA_util-trans"/>
</dbReference>
<dbReference type="RefSeq" id="WP_165098316.1">
    <property type="nucleotide sequence ID" value="NZ_CP049056.1"/>
</dbReference>
<dbReference type="InterPro" id="IPR029057">
    <property type="entry name" value="PRTase-like"/>
</dbReference>
<evidence type="ECO:0000313" key="5">
    <source>
        <dbReference type="Proteomes" id="UP000503336"/>
    </source>
</evidence>